<accession>A0ABQ5EQS2</accession>
<dbReference type="EMBL" id="BQNB010016576">
    <property type="protein sequence ID" value="GJT53306.1"/>
    <property type="molecule type" value="Genomic_DNA"/>
</dbReference>
<protein>
    <submittedName>
        <fullName evidence="2">Uncharacterized protein</fullName>
    </submittedName>
</protein>
<reference evidence="2" key="2">
    <citation type="submission" date="2022-01" db="EMBL/GenBank/DDBJ databases">
        <authorList>
            <person name="Yamashiro T."/>
            <person name="Shiraishi A."/>
            <person name="Satake H."/>
            <person name="Nakayama K."/>
        </authorList>
    </citation>
    <scope>NUCLEOTIDE SEQUENCE</scope>
</reference>
<comment type="caution">
    <text evidence="2">The sequence shown here is derived from an EMBL/GenBank/DDBJ whole genome shotgun (WGS) entry which is preliminary data.</text>
</comment>
<name>A0ABQ5EQS2_9ASTR</name>
<sequence>MDLGYHSISGNRIGKNRKMSPRGSCVWDVKMSERSKSKTTRRRSFNLAKLVVKRRRKRSPLDSNCDVLLDEYKVEHVCNASSDGGRDTKPPSERLAICATLVMNEEMERVAIIELVTRKGKVGWLMEIISKEKPCVIGLRETKSNDVEEQ</sequence>
<evidence type="ECO:0000256" key="1">
    <source>
        <dbReference type="SAM" id="MobiDB-lite"/>
    </source>
</evidence>
<reference evidence="2" key="1">
    <citation type="journal article" date="2022" name="Int. J. Mol. Sci.">
        <title>Draft Genome of Tanacetum Coccineum: Genomic Comparison of Closely Related Tanacetum-Family Plants.</title>
        <authorList>
            <person name="Yamashiro T."/>
            <person name="Shiraishi A."/>
            <person name="Nakayama K."/>
            <person name="Satake H."/>
        </authorList>
    </citation>
    <scope>NUCLEOTIDE SEQUENCE</scope>
</reference>
<proteinExistence type="predicted"/>
<gene>
    <name evidence="2" type="ORF">Tco_0988360</name>
</gene>
<evidence type="ECO:0000313" key="3">
    <source>
        <dbReference type="Proteomes" id="UP001151760"/>
    </source>
</evidence>
<keyword evidence="3" id="KW-1185">Reference proteome</keyword>
<feature type="region of interest" description="Disordered" evidence="1">
    <location>
        <begin position="1"/>
        <end position="21"/>
    </location>
</feature>
<dbReference type="Proteomes" id="UP001151760">
    <property type="component" value="Unassembled WGS sequence"/>
</dbReference>
<organism evidence="2 3">
    <name type="scientific">Tanacetum coccineum</name>
    <dbReference type="NCBI Taxonomy" id="301880"/>
    <lineage>
        <taxon>Eukaryota</taxon>
        <taxon>Viridiplantae</taxon>
        <taxon>Streptophyta</taxon>
        <taxon>Embryophyta</taxon>
        <taxon>Tracheophyta</taxon>
        <taxon>Spermatophyta</taxon>
        <taxon>Magnoliopsida</taxon>
        <taxon>eudicotyledons</taxon>
        <taxon>Gunneridae</taxon>
        <taxon>Pentapetalae</taxon>
        <taxon>asterids</taxon>
        <taxon>campanulids</taxon>
        <taxon>Asterales</taxon>
        <taxon>Asteraceae</taxon>
        <taxon>Asteroideae</taxon>
        <taxon>Anthemideae</taxon>
        <taxon>Anthemidinae</taxon>
        <taxon>Tanacetum</taxon>
    </lineage>
</organism>
<evidence type="ECO:0000313" key="2">
    <source>
        <dbReference type="EMBL" id="GJT53306.1"/>
    </source>
</evidence>